<feature type="compositionally biased region" description="Gly residues" evidence="1">
    <location>
        <begin position="244"/>
        <end position="270"/>
    </location>
</feature>
<name>A0A1Q5PYD2_9ACTO</name>
<keyword evidence="3" id="KW-1185">Reference proteome</keyword>
<evidence type="ECO:0000256" key="1">
    <source>
        <dbReference type="SAM" id="MobiDB-lite"/>
    </source>
</evidence>
<sequence length="524" mass="51821">MPDDSKYKELQQVAQLPSSFTADETGPLFDTIAECKVALEKFREATGLVGQTASQLTEWSDRMFRLLEVQAEHVGHANEQYTQAIESLDVARQEFAQLSPELMTPAEKERLGQVKIAYKNGEMMSGPELAEAIAADRKAQRDALAEKTLNTMNTALREVGGAIKQLKTGLEAASSSNDVLYGPPPGTKSFLRAADFGSGATSAGGGGGFGGAGSAGGLPGGGSPGSVGLPAGLRGAVLPNGVSLPGGPGLPAGPSVPGGPGMPGGSGGPVGVVPDGPSGAVAPIGKVHLQLRPDGPVTGYTPPAVNQLDSPAWRSDYQIPGLPKPPSHGLAGGVLGGVSAGGAALASRLGPSSTAAAVGRVAPMGGVMGMPGLGAPTATGGARVGGARPPVGGMLAPSSGTAAGAKAPTGGTRPAMARPGAARAGMGPVSGVGATATSPAGKPTGTTGSARPAGAARPAGGVWGANSAAGGKDKKDQRAARPHLLGYQPTRLTEEDAPQIDPSIYGAGNAQNLRPAPRDDSDEW</sequence>
<feature type="region of interest" description="Disordered" evidence="1">
    <location>
        <begin position="397"/>
        <end position="524"/>
    </location>
</feature>
<feature type="compositionally biased region" description="Low complexity" evidence="1">
    <location>
        <begin position="397"/>
        <end position="427"/>
    </location>
</feature>
<feature type="region of interest" description="Disordered" evidence="1">
    <location>
        <begin position="244"/>
        <end position="271"/>
    </location>
</feature>
<organism evidence="2 3">
    <name type="scientific">Buchananella hordeovulneris</name>
    <dbReference type="NCBI Taxonomy" id="52770"/>
    <lineage>
        <taxon>Bacteria</taxon>
        <taxon>Bacillati</taxon>
        <taxon>Actinomycetota</taxon>
        <taxon>Actinomycetes</taxon>
        <taxon>Actinomycetales</taxon>
        <taxon>Actinomycetaceae</taxon>
        <taxon>Buchananella</taxon>
    </lineage>
</organism>
<gene>
    <name evidence="2" type="ORF">BSZ40_00400</name>
</gene>
<dbReference type="Proteomes" id="UP000185612">
    <property type="component" value="Unassembled WGS sequence"/>
</dbReference>
<dbReference type="STRING" id="52770.BSZ40_00400"/>
<dbReference type="RefSeq" id="WP_073822149.1">
    <property type="nucleotide sequence ID" value="NZ_MQVS01000001.1"/>
</dbReference>
<dbReference type="OrthoDB" id="3261240at2"/>
<evidence type="ECO:0000313" key="2">
    <source>
        <dbReference type="EMBL" id="OKL52614.1"/>
    </source>
</evidence>
<reference evidence="3" key="1">
    <citation type="submission" date="2016-12" db="EMBL/GenBank/DDBJ databases">
        <authorList>
            <person name="Meng X."/>
        </authorList>
    </citation>
    <scope>NUCLEOTIDE SEQUENCE [LARGE SCALE GENOMIC DNA]</scope>
    <source>
        <strain evidence="3">DSM 20732</strain>
    </source>
</reference>
<accession>A0A1Q5PYD2</accession>
<protein>
    <submittedName>
        <fullName evidence="2">Uncharacterized protein</fullName>
    </submittedName>
</protein>
<dbReference type="InParanoid" id="A0A1Q5PYD2"/>
<evidence type="ECO:0000313" key="3">
    <source>
        <dbReference type="Proteomes" id="UP000185612"/>
    </source>
</evidence>
<proteinExistence type="predicted"/>
<comment type="caution">
    <text evidence="2">The sequence shown here is derived from an EMBL/GenBank/DDBJ whole genome shotgun (WGS) entry which is preliminary data.</text>
</comment>
<dbReference type="AlphaFoldDB" id="A0A1Q5PYD2"/>
<feature type="compositionally biased region" description="Low complexity" evidence="1">
    <location>
        <begin position="443"/>
        <end position="460"/>
    </location>
</feature>
<dbReference type="EMBL" id="MQVS01000001">
    <property type="protein sequence ID" value="OKL52614.1"/>
    <property type="molecule type" value="Genomic_DNA"/>
</dbReference>